<dbReference type="EMBL" id="ML145103">
    <property type="protein sequence ID" value="TBU60733.1"/>
    <property type="molecule type" value="Genomic_DNA"/>
</dbReference>
<evidence type="ECO:0000313" key="2">
    <source>
        <dbReference type="EMBL" id="TBU60733.1"/>
    </source>
</evidence>
<keyword evidence="3" id="KW-1185">Reference proteome</keyword>
<dbReference type="Proteomes" id="UP000292082">
    <property type="component" value="Unassembled WGS sequence"/>
</dbReference>
<organism evidence="2 3">
    <name type="scientific">Dichomitus squalens</name>
    <dbReference type="NCBI Taxonomy" id="114155"/>
    <lineage>
        <taxon>Eukaryota</taxon>
        <taxon>Fungi</taxon>
        <taxon>Dikarya</taxon>
        <taxon>Basidiomycota</taxon>
        <taxon>Agaricomycotina</taxon>
        <taxon>Agaricomycetes</taxon>
        <taxon>Polyporales</taxon>
        <taxon>Polyporaceae</taxon>
        <taxon>Dichomitus</taxon>
    </lineage>
</organism>
<proteinExistence type="predicted"/>
<feature type="compositionally biased region" description="Basic and acidic residues" evidence="1">
    <location>
        <begin position="265"/>
        <end position="278"/>
    </location>
</feature>
<feature type="region of interest" description="Disordered" evidence="1">
    <location>
        <begin position="1"/>
        <end position="74"/>
    </location>
</feature>
<sequence length="284" mass="30539">MVKKPPGTSQDVKGKAIALQNDESSPPPASEERASEEHASEGADSGEHTSEGAAPGPDPTEEGTATDNEASDNTPWLVDTATFPCVQCFNYGQGHLCRYVAGRKSCEQCRKGRLMCSARSGEFAQLDNASFIRFVCETRAAQNKVTQRLTQLEASLARVQARVYEALSADLKLGGRVVKDNPVEQGSDGISARHDPDSLVLDITSRESSEAVASQRESDSVIDVDVMSDVPVVKTKPPVEESDRSLPAVCVGGSGGRMPLQAQDSELRALPRFEERPPVQRGQR</sequence>
<feature type="compositionally biased region" description="Polar residues" evidence="1">
    <location>
        <begin position="63"/>
        <end position="74"/>
    </location>
</feature>
<feature type="compositionally biased region" description="Basic and acidic residues" evidence="1">
    <location>
        <begin position="30"/>
        <end position="50"/>
    </location>
</feature>
<dbReference type="AlphaFoldDB" id="A0A4Q9Q0S1"/>
<reference evidence="2 3" key="1">
    <citation type="submission" date="2019-01" db="EMBL/GenBank/DDBJ databases">
        <title>Draft genome sequences of three monokaryotic isolates of the white-rot basidiomycete fungus Dichomitus squalens.</title>
        <authorList>
            <consortium name="DOE Joint Genome Institute"/>
            <person name="Lopez S.C."/>
            <person name="Andreopoulos B."/>
            <person name="Pangilinan J."/>
            <person name="Lipzen A."/>
            <person name="Riley R."/>
            <person name="Ahrendt S."/>
            <person name="Ng V."/>
            <person name="Barry K."/>
            <person name="Daum C."/>
            <person name="Grigoriev I.V."/>
            <person name="Hilden K.S."/>
            <person name="Makela M.R."/>
            <person name="de Vries R.P."/>
        </authorList>
    </citation>
    <scope>NUCLEOTIDE SEQUENCE [LARGE SCALE GENOMIC DNA]</scope>
    <source>
        <strain evidence="2 3">CBS 464.89</strain>
    </source>
</reference>
<evidence type="ECO:0000313" key="3">
    <source>
        <dbReference type="Proteomes" id="UP000292082"/>
    </source>
</evidence>
<gene>
    <name evidence="2" type="ORF">BD310DRAFT_947223</name>
</gene>
<feature type="region of interest" description="Disordered" evidence="1">
    <location>
        <begin position="234"/>
        <end position="284"/>
    </location>
</feature>
<protein>
    <submittedName>
        <fullName evidence="2">Uncharacterized protein</fullName>
    </submittedName>
</protein>
<name>A0A4Q9Q0S1_9APHY</name>
<accession>A0A4Q9Q0S1</accession>
<evidence type="ECO:0000256" key="1">
    <source>
        <dbReference type="SAM" id="MobiDB-lite"/>
    </source>
</evidence>